<evidence type="ECO:0000256" key="6">
    <source>
        <dbReference type="ARBA" id="ARBA00022692"/>
    </source>
</evidence>
<dbReference type="Gene3D" id="1.10.760.10">
    <property type="entry name" value="Cytochrome c-like domain"/>
    <property type="match status" value="1"/>
</dbReference>
<sequence>MSWLKGLGDWVDARLPIYRAWDTHMGKYYAPKNFNFWYFFGVFSLLVLVNQLLTGIWLVMSYSPTAEEAFASVEYIMRDVEMGWLIRYLHSTGASAFFVVVYLHMFRGLLYGSYKPPRELVWIFGMCIYLVLMAEAFMGYVLPWGQMSYWGAQVIVSLFGAVPVVGEDLVQWIRGDYLISGITLTRFFSLHVIALPLVLVMLVVLHILALHEVGSNNPDGVEIKKNKDENGIPKDGIPFHPYFTVHDLVGIAVFLFVFCIVVFFFPEMGGFFLEYANFEEANPLKTPEHIAPVWYFTPFYAILRAVTFDIGPFTSKFLGLVAMGAAIAILFVLPWLDKSPVKSMRYKGNFSRFALLVFAAAFIILGYLGVKAPTDGRTMLAQICTVIYFAYFIGMPFWTAREKCQPEPTRVTSPDGGKSALALIGGIIVVALLTVIPIKAVGATSNVQLDAIELDQTDKASLQNGAKYFVNYCMGCHSANFSRWERVADDLGIPHELMMENLVLGDHKIGNLMEISMDPKESKAWFGATPPDLTLSARSRSPEWLYTYLRGFYRDDSRPTGVNNKVFDKVAMPHVLLELQGLQECAPGPKMDHGKVVRDELGNPIMDESGCGSLVVGDVKGSMTPEEYDKAMYDLVNFMEYIAEPMQEERKRIGFYVLAFILVFFIFAWLLNREYWKDVH</sequence>
<comment type="subunit">
    <text evidence="2 12">The main subunits of complex b-c1 are: cytochrome b, cytochrome c1 and the Rieske protein.</text>
</comment>
<feature type="transmembrane region" description="Helical" evidence="13">
    <location>
        <begin position="187"/>
        <end position="209"/>
    </location>
</feature>
<dbReference type="InterPro" id="IPR005798">
    <property type="entry name" value="Cyt_b/b6_C"/>
</dbReference>
<comment type="cofactor">
    <cofactor evidence="12">
        <name>heme b</name>
        <dbReference type="ChEBI" id="CHEBI:60344"/>
    </cofactor>
    <text evidence="12">Binds 2 heme groups non-covalently.</text>
</comment>
<dbReference type="Gene3D" id="1.20.810.10">
    <property type="entry name" value="Cytochrome Bc1 Complex, Chain C"/>
    <property type="match status" value="1"/>
</dbReference>
<dbReference type="PRINTS" id="PR00603">
    <property type="entry name" value="CYTOCHROMEC1"/>
</dbReference>
<evidence type="ECO:0000256" key="12">
    <source>
        <dbReference type="RuleBase" id="RU003385"/>
    </source>
</evidence>
<dbReference type="EMBL" id="BSYJ01000002">
    <property type="protein sequence ID" value="GMG86619.1"/>
    <property type="molecule type" value="Genomic_DNA"/>
</dbReference>
<feature type="domain" description="Cytochrome b/b6 C-terminal region profile" evidence="15">
    <location>
        <begin position="229"/>
        <end position="409"/>
    </location>
</feature>
<dbReference type="Pfam" id="PF00032">
    <property type="entry name" value="Cytochrom_B_C"/>
    <property type="match status" value="1"/>
</dbReference>
<feature type="transmembrane region" description="Helical" evidence="13">
    <location>
        <begin position="248"/>
        <end position="273"/>
    </location>
</feature>
<keyword evidence="3 12" id="KW-0813">Transport</keyword>
<dbReference type="SUPFAM" id="SSF81342">
    <property type="entry name" value="Transmembrane di-heme cytochromes"/>
    <property type="match status" value="1"/>
</dbReference>
<dbReference type="SUPFAM" id="SSF81648">
    <property type="entry name" value="a domain/subunit of cytochrome bc1 complex (Ubiquinol-cytochrome c reductase)"/>
    <property type="match status" value="1"/>
</dbReference>
<evidence type="ECO:0000256" key="10">
    <source>
        <dbReference type="ARBA" id="ARBA00023004"/>
    </source>
</evidence>
<comment type="subcellular location">
    <subcellularLocation>
        <location evidence="1">Membrane</location>
        <topology evidence="1">Multi-pass membrane protein</topology>
    </subcellularLocation>
</comment>
<dbReference type="InterPro" id="IPR036150">
    <property type="entry name" value="Cyt_b/b6_C_sf"/>
</dbReference>
<dbReference type="Pfam" id="PF02167">
    <property type="entry name" value="Cytochrom_C1"/>
    <property type="match status" value="1"/>
</dbReference>
<comment type="caution">
    <text evidence="16">The sequence shown here is derived from an EMBL/GenBank/DDBJ whole genome shotgun (WGS) entry which is preliminary data.</text>
</comment>
<feature type="transmembrane region" description="Helical" evidence="13">
    <location>
        <begin position="380"/>
        <end position="399"/>
    </location>
</feature>
<evidence type="ECO:0000256" key="5">
    <source>
        <dbReference type="ARBA" id="ARBA00022660"/>
    </source>
</evidence>
<keyword evidence="8 12" id="KW-0249">Electron transport</keyword>
<evidence type="ECO:0000256" key="13">
    <source>
        <dbReference type="SAM" id="Phobius"/>
    </source>
</evidence>
<keyword evidence="4 12" id="KW-0349">Heme</keyword>
<name>A0ABQ6LWY1_9GAMM</name>
<dbReference type="PANTHER" id="PTHR19271:SF16">
    <property type="entry name" value="CYTOCHROME B"/>
    <property type="match status" value="1"/>
</dbReference>
<feature type="transmembrane region" description="Helical" evidence="13">
    <location>
        <begin position="349"/>
        <end position="368"/>
    </location>
</feature>
<feature type="transmembrane region" description="Helical" evidence="13">
    <location>
        <begin position="36"/>
        <end position="60"/>
    </location>
</feature>
<evidence type="ECO:0000256" key="3">
    <source>
        <dbReference type="ARBA" id="ARBA00022448"/>
    </source>
</evidence>
<evidence type="ECO:0000256" key="1">
    <source>
        <dbReference type="ARBA" id="ARBA00004141"/>
    </source>
</evidence>
<keyword evidence="17" id="KW-1185">Reference proteome</keyword>
<evidence type="ECO:0000256" key="9">
    <source>
        <dbReference type="ARBA" id="ARBA00022989"/>
    </source>
</evidence>
<dbReference type="PROSITE" id="PS51003">
    <property type="entry name" value="CYTB_CTER"/>
    <property type="match status" value="1"/>
</dbReference>
<evidence type="ECO:0000256" key="11">
    <source>
        <dbReference type="ARBA" id="ARBA00023136"/>
    </source>
</evidence>
<keyword evidence="9 13" id="KW-1133">Transmembrane helix</keyword>
<dbReference type="InterPro" id="IPR048259">
    <property type="entry name" value="Cytochrome_b_N_euk/bac"/>
</dbReference>
<dbReference type="InterPro" id="IPR005797">
    <property type="entry name" value="Cyt_b/b6_N"/>
</dbReference>
<comment type="function">
    <text evidence="12">Component of the ubiquinol-cytochrome c reductase complex (complex III or cytochrome b-c1 complex), which is a respiratory chain that generates an electrochemical potential coupled to ATP synthesis.</text>
</comment>
<reference evidence="16 17" key="1">
    <citation type="submission" date="2023-04" db="EMBL/GenBank/DDBJ databases">
        <title>Marinobulbifer ophiurae gen. nov., sp. Nov., isolate from tissue of brittle star Ophioplocus japonicus.</title>
        <authorList>
            <person name="Kawano K."/>
            <person name="Sawayama S."/>
            <person name="Nakagawa S."/>
        </authorList>
    </citation>
    <scope>NUCLEOTIDE SEQUENCE [LARGE SCALE GENOMIC DNA]</scope>
    <source>
        <strain evidence="16 17">NKW57</strain>
    </source>
</reference>
<evidence type="ECO:0000256" key="8">
    <source>
        <dbReference type="ARBA" id="ARBA00022982"/>
    </source>
</evidence>
<dbReference type="RefSeq" id="WP_285763173.1">
    <property type="nucleotide sequence ID" value="NZ_BSYJ01000002.1"/>
</dbReference>
<feature type="transmembrane region" description="Helical" evidence="13">
    <location>
        <begin position="88"/>
        <end position="109"/>
    </location>
</feature>
<feature type="domain" description="Cytochrome b/b6 N-terminal region profile" evidence="14">
    <location>
        <begin position="7"/>
        <end position="219"/>
    </location>
</feature>
<gene>
    <name evidence="16" type="ORF">MNKW57_09400</name>
</gene>
<dbReference type="InterPro" id="IPR016174">
    <property type="entry name" value="Di-haem_cyt_TM"/>
</dbReference>
<comment type="similarity">
    <text evidence="12">Belongs to the cytochrome b family.</text>
</comment>
<feature type="transmembrane region" description="Helical" evidence="13">
    <location>
        <begin position="653"/>
        <end position="671"/>
    </location>
</feature>
<dbReference type="InterPro" id="IPR036909">
    <property type="entry name" value="Cyt_c-like_dom_sf"/>
</dbReference>
<dbReference type="Proteomes" id="UP001224392">
    <property type="component" value="Unassembled WGS sequence"/>
</dbReference>
<proteinExistence type="inferred from homology"/>
<evidence type="ECO:0000256" key="4">
    <source>
        <dbReference type="ARBA" id="ARBA00022617"/>
    </source>
</evidence>
<keyword evidence="10" id="KW-0408">Iron</keyword>
<feature type="transmembrane region" description="Helical" evidence="13">
    <location>
        <begin position="121"/>
        <end position="142"/>
    </location>
</feature>
<dbReference type="PANTHER" id="PTHR19271">
    <property type="entry name" value="CYTOCHROME B"/>
    <property type="match status" value="1"/>
</dbReference>
<keyword evidence="7" id="KW-0479">Metal-binding</keyword>
<feature type="transmembrane region" description="Helical" evidence="13">
    <location>
        <begin position="420"/>
        <end position="438"/>
    </location>
</feature>
<evidence type="ECO:0000313" key="17">
    <source>
        <dbReference type="Proteomes" id="UP001224392"/>
    </source>
</evidence>
<dbReference type="PROSITE" id="PS51002">
    <property type="entry name" value="CYTB_NTER"/>
    <property type="match status" value="1"/>
</dbReference>
<keyword evidence="11 13" id="KW-0472">Membrane</keyword>
<organism evidence="16 17">
    <name type="scientific">Biformimicrobium ophioploci</name>
    <dbReference type="NCBI Taxonomy" id="3036711"/>
    <lineage>
        <taxon>Bacteria</taxon>
        <taxon>Pseudomonadati</taxon>
        <taxon>Pseudomonadota</taxon>
        <taxon>Gammaproteobacteria</taxon>
        <taxon>Cellvibrionales</taxon>
        <taxon>Microbulbiferaceae</taxon>
        <taxon>Biformimicrobium</taxon>
    </lineage>
</organism>
<evidence type="ECO:0000256" key="2">
    <source>
        <dbReference type="ARBA" id="ARBA00011649"/>
    </source>
</evidence>
<feature type="transmembrane region" description="Helical" evidence="13">
    <location>
        <begin position="317"/>
        <end position="337"/>
    </location>
</feature>
<evidence type="ECO:0000313" key="16">
    <source>
        <dbReference type="EMBL" id="GMG86619.1"/>
    </source>
</evidence>
<dbReference type="InterPro" id="IPR002326">
    <property type="entry name" value="Cyt_c1"/>
</dbReference>
<dbReference type="SUPFAM" id="SSF46626">
    <property type="entry name" value="Cytochrome c"/>
    <property type="match status" value="1"/>
</dbReference>
<keyword evidence="6 12" id="KW-0812">Transmembrane</keyword>
<evidence type="ECO:0000256" key="7">
    <source>
        <dbReference type="ARBA" id="ARBA00022723"/>
    </source>
</evidence>
<evidence type="ECO:0000259" key="15">
    <source>
        <dbReference type="PROSITE" id="PS51003"/>
    </source>
</evidence>
<dbReference type="Pfam" id="PF00033">
    <property type="entry name" value="Cytochrome_B"/>
    <property type="match status" value="1"/>
</dbReference>
<protein>
    <recommendedName>
        <fullName evidence="12">Cytochrome b</fullName>
    </recommendedName>
</protein>
<keyword evidence="5 12" id="KW-0679">Respiratory chain</keyword>
<dbReference type="InterPro" id="IPR027387">
    <property type="entry name" value="Cytb/b6-like_sf"/>
</dbReference>
<evidence type="ECO:0000259" key="14">
    <source>
        <dbReference type="PROSITE" id="PS51002"/>
    </source>
</evidence>
<accession>A0ABQ6LWY1</accession>
<dbReference type="CDD" id="cd00284">
    <property type="entry name" value="Cytochrome_b_N"/>
    <property type="match status" value="1"/>
</dbReference>